<keyword evidence="5" id="KW-0964">Secreted</keyword>
<comment type="subcellular location">
    <subcellularLocation>
        <location evidence="2">Secreted</location>
    </subcellularLocation>
</comment>
<dbReference type="Proteomes" id="UP001465976">
    <property type="component" value="Unassembled WGS sequence"/>
</dbReference>
<sequence>MRSPITTLVALTLLAASFAGANNTGGSKSQFVQAQGGKFHVNGSELKFIGTTAYWLPSLNTEQDIVNTLTNMSHAGIKVVRTWAFNDVEVIPQNGTWFQLVANGTTTLNDGPNGLQKLDLVVEHAQRLGMYVLLSLTNNWNPREKFDGVAQSIQGLESDIQARRLWERDVTPGTNNSLPRNFLSNDYGGMDLYVRQFGLKNHDQFYTNDTLKTLFKNYTANIVSRYKDSPAVFSWEIANDARCSSSLKASSGCKTTVVTQWHSDIADNIRQFDPNHLISAGTQGFFCVDCPKLFAPLPPPPPPQTSGTPNTRRSPAPLTKERLLQERRDQWKKTRAAALQSGKRQEGGIRVRGQWMSTPTRRQVDAGPGPAFDGSEGVDSQDILGAPNIGLSTFQLFPDQNTYFPDDPSLSSFDNVVQNGVKWIQQHARTAQVLNKPVALTGFGLVTQANLPDFVPFNSSTAPFANSTSNAVQDIGVTDAQRDEAFETWLDTGIDAGLDGIIQYQWGQTGLQTQPGTTISPNVVGSSQSPNINEAGQSPNDGYSANGVGLASVQDIISNAAQQIGSSV</sequence>
<dbReference type="InterPro" id="IPR001547">
    <property type="entry name" value="Glyco_hydro_5"/>
</dbReference>
<evidence type="ECO:0000256" key="8">
    <source>
        <dbReference type="ARBA" id="ARBA00023295"/>
    </source>
</evidence>
<evidence type="ECO:0000256" key="7">
    <source>
        <dbReference type="ARBA" id="ARBA00022801"/>
    </source>
</evidence>
<dbReference type="SUPFAM" id="SSF51445">
    <property type="entry name" value="(Trans)glycosidases"/>
    <property type="match status" value="1"/>
</dbReference>
<dbReference type="Pfam" id="PF26410">
    <property type="entry name" value="GH5_mannosidase"/>
    <property type="match status" value="1"/>
</dbReference>
<evidence type="ECO:0000256" key="3">
    <source>
        <dbReference type="ARBA" id="ARBA00005641"/>
    </source>
</evidence>
<evidence type="ECO:0000313" key="13">
    <source>
        <dbReference type="Proteomes" id="UP001465976"/>
    </source>
</evidence>
<dbReference type="EC" id="3.2.1.78" evidence="4"/>
<keyword evidence="8" id="KW-0326">Glycosidase</keyword>
<feature type="chain" id="PRO_5045713187" description="mannan endo-1,4-beta-mannosidase" evidence="10">
    <location>
        <begin position="22"/>
        <end position="568"/>
    </location>
</feature>
<comment type="similarity">
    <text evidence="3">Belongs to the glycosyl hydrolase 5 (cellulase A) family.</text>
</comment>
<evidence type="ECO:0000256" key="2">
    <source>
        <dbReference type="ARBA" id="ARBA00004613"/>
    </source>
</evidence>
<reference evidence="12 13" key="1">
    <citation type="submission" date="2024-02" db="EMBL/GenBank/DDBJ databases">
        <title>A draft genome for the cacao thread blight pathogen Marasmius crinis-equi.</title>
        <authorList>
            <person name="Cohen S.P."/>
            <person name="Baruah I.K."/>
            <person name="Amoako-Attah I."/>
            <person name="Bukari Y."/>
            <person name="Meinhardt L.W."/>
            <person name="Bailey B.A."/>
        </authorList>
    </citation>
    <scope>NUCLEOTIDE SEQUENCE [LARGE SCALE GENOMIC DNA]</scope>
    <source>
        <strain evidence="12 13">GH-76</strain>
    </source>
</reference>
<dbReference type="Gene3D" id="3.20.20.80">
    <property type="entry name" value="Glycosidases"/>
    <property type="match status" value="1"/>
</dbReference>
<keyword evidence="6 10" id="KW-0732">Signal</keyword>
<evidence type="ECO:0000259" key="11">
    <source>
        <dbReference type="Pfam" id="PF26410"/>
    </source>
</evidence>
<dbReference type="EMBL" id="JBAHYK010000005">
    <property type="protein sequence ID" value="KAL0581750.1"/>
    <property type="molecule type" value="Genomic_DNA"/>
</dbReference>
<feature type="region of interest" description="Disordered" evidence="9">
    <location>
        <begin position="516"/>
        <end position="543"/>
    </location>
</feature>
<feature type="region of interest" description="Disordered" evidence="9">
    <location>
        <begin position="297"/>
        <end position="319"/>
    </location>
</feature>
<dbReference type="InterPro" id="IPR017853">
    <property type="entry name" value="GH"/>
</dbReference>
<keyword evidence="13" id="KW-1185">Reference proteome</keyword>
<dbReference type="PANTHER" id="PTHR31451:SF39">
    <property type="entry name" value="MANNAN ENDO-1,4-BETA-MANNOSIDASE 1"/>
    <property type="match status" value="1"/>
</dbReference>
<comment type="caution">
    <text evidence="12">The sequence shown here is derived from an EMBL/GenBank/DDBJ whole genome shotgun (WGS) entry which is preliminary data.</text>
</comment>
<evidence type="ECO:0000256" key="6">
    <source>
        <dbReference type="ARBA" id="ARBA00022729"/>
    </source>
</evidence>
<dbReference type="InterPro" id="IPR045053">
    <property type="entry name" value="MAN-like"/>
</dbReference>
<feature type="domain" description="Glycoside hydrolase family 5" evidence="11">
    <location>
        <begin position="29"/>
        <end position="284"/>
    </location>
</feature>
<evidence type="ECO:0000256" key="10">
    <source>
        <dbReference type="SAM" id="SignalP"/>
    </source>
</evidence>
<evidence type="ECO:0000256" key="4">
    <source>
        <dbReference type="ARBA" id="ARBA00012706"/>
    </source>
</evidence>
<evidence type="ECO:0000256" key="5">
    <source>
        <dbReference type="ARBA" id="ARBA00022525"/>
    </source>
</evidence>
<feature type="signal peptide" evidence="10">
    <location>
        <begin position="1"/>
        <end position="21"/>
    </location>
</feature>
<organism evidence="12 13">
    <name type="scientific">Marasmius crinis-equi</name>
    <dbReference type="NCBI Taxonomy" id="585013"/>
    <lineage>
        <taxon>Eukaryota</taxon>
        <taxon>Fungi</taxon>
        <taxon>Dikarya</taxon>
        <taxon>Basidiomycota</taxon>
        <taxon>Agaricomycotina</taxon>
        <taxon>Agaricomycetes</taxon>
        <taxon>Agaricomycetidae</taxon>
        <taxon>Agaricales</taxon>
        <taxon>Marasmiineae</taxon>
        <taxon>Marasmiaceae</taxon>
        <taxon>Marasmius</taxon>
    </lineage>
</organism>
<evidence type="ECO:0000313" key="12">
    <source>
        <dbReference type="EMBL" id="KAL0581750.1"/>
    </source>
</evidence>
<accession>A0ABR3G1M9</accession>
<gene>
    <name evidence="12" type="ORF">V5O48_000332</name>
</gene>
<evidence type="ECO:0000256" key="1">
    <source>
        <dbReference type="ARBA" id="ARBA00001678"/>
    </source>
</evidence>
<name>A0ABR3G1M9_9AGAR</name>
<evidence type="ECO:0000256" key="9">
    <source>
        <dbReference type="SAM" id="MobiDB-lite"/>
    </source>
</evidence>
<protein>
    <recommendedName>
        <fullName evidence="4">mannan endo-1,4-beta-mannosidase</fullName>
        <ecNumber evidence="4">3.2.1.78</ecNumber>
    </recommendedName>
</protein>
<keyword evidence="7" id="KW-0378">Hydrolase</keyword>
<dbReference type="PANTHER" id="PTHR31451">
    <property type="match status" value="1"/>
</dbReference>
<proteinExistence type="inferred from homology"/>
<comment type="catalytic activity">
    <reaction evidence="1">
        <text>Random hydrolysis of (1-&gt;4)-beta-D-mannosidic linkages in mannans, galactomannans and glucomannans.</text>
        <dbReference type="EC" id="3.2.1.78"/>
    </reaction>
</comment>
<feature type="compositionally biased region" description="Polar residues" evidence="9">
    <location>
        <begin position="519"/>
        <end position="543"/>
    </location>
</feature>